<dbReference type="InterPro" id="IPR052572">
    <property type="entry name" value="UPF0153_domain"/>
</dbReference>
<dbReference type="AlphaFoldDB" id="A0A9X1NSY1"/>
<name>A0A9X1NSY1_9HYPH</name>
<protein>
    <recommendedName>
        <fullName evidence="3">Zinc/iron-chelating domain-containing protein</fullName>
    </recommendedName>
</protein>
<proteinExistence type="predicted"/>
<dbReference type="Proteomes" id="UP001139089">
    <property type="component" value="Unassembled WGS sequence"/>
</dbReference>
<reference evidence="1" key="1">
    <citation type="submission" date="2021-12" db="EMBL/GenBank/DDBJ databases">
        <authorList>
            <person name="Li Y."/>
        </authorList>
    </citation>
    <scope>NUCLEOTIDE SEQUENCE</scope>
    <source>
        <strain evidence="1">DKSPLA3</strain>
    </source>
</reference>
<keyword evidence="2" id="KW-1185">Reference proteome</keyword>
<comment type="caution">
    <text evidence="1">The sequence shown here is derived from an EMBL/GenBank/DDBJ whole genome shotgun (WGS) entry which is preliminary data.</text>
</comment>
<organism evidence="1 2">
    <name type="scientific">Rhizobium quercicola</name>
    <dbReference type="NCBI Taxonomy" id="2901226"/>
    <lineage>
        <taxon>Bacteria</taxon>
        <taxon>Pseudomonadati</taxon>
        <taxon>Pseudomonadota</taxon>
        <taxon>Alphaproteobacteria</taxon>
        <taxon>Hyphomicrobiales</taxon>
        <taxon>Rhizobiaceae</taxon>
        <taxon>Rhizobium/Agrobacterium group</taxon>
        <taxon>Rhizobium</taxon>
    </lineage>
</organism>
<evidence type="ECO:0000313" key="1">
    <source>
        <dbReference type="EMBL" id="MCD7110567.1"/>
    </source>
</evidence>
<sequence length="149" mass="16563">MTGSESDPKETGLPPAEATARRCRTCTLCCRLPDIDALEKPANAWCRHCVAERGCTIYAARPQLCRDFLCAWMTKPDLGPEWEPLVAHMMVYEQGPQTTVLVDPDHPSIWRQAPYRAGLERWATDAAARGGYVIVFVGDDVFKVEPAQA</sequence>
<dbReference type="RefSeq" id="WP_231815752.1">
    <property type="nucleotide sequence ID" value="NZ_JAJOZR010000010.1"/>
</dbReference>
<dbReference type="PANTHER" id="PTHR36931">
    <property type="entry name" value="UPF0153 PROTEIN YEIW"/>
    <property type="match status" value="1"/>
</dbReference>
<accession>A0A9X1NSY1</accession>
<gene>
    <name evidence="1" type="ORF">LRX75_16150</name>
</gene>
<dbReference type="EMBL" id="JAJOZR010000010">
    <property type="protein sequence ID" value="MCD7110567.1"/>
    <property type="molecule type" value="Genomic_DNA"/>
</dbReference>
<evidence type="ECO:0008006" key="3">
    <source>
        <dbReference type="Google" id="ProtNLM"/>
    </source>
</evidence>
<dbReference type="PANTHER" id="PTHR36931:SF1">
    <property type="entry name" value="UPF0153 PROTEIN YEIW"/>
    <property type="match status" value="1"/>
</dbReference>
<evidence type="ECO:0000313" key="2">
    <source>
        <dbReference type="Proteomes" id="UP001139089"/>
    </source>
</evidence>